<organism evidence="5 6">
    <name type="scientific">Riccia fluitans</name>
    <dbReference type="NCBI Taxonomy" id="41844"/>
    <lineage>
        <taxon>Eukaryota</taxon>
        <taxon>Viridiplantae</taxon>
        <taxon>Streptophyta</taxon>
        <taxon>Embryophyta</taxon>
        <taxon>Marchantiophyta</taxon>
        <taxon>Marchantiopsida</taxon>
        <taxon>Marchantiidae</taxon>
        <taxon>Marchantiales</taxon>
        <taxon>Ricciaceae</taxon>
        <taxon>Riccia</taxon>
    </lineage>
</organism>
<evidence type="ECO:0000313" key="6">
    <source>
        <dbReference type="Proteomes" id="UP001605036"/>
    </source>
</evidence>
<dbReference type="GO" id="GO:0016042">
    <property type="term" value="P:lipid catabolic process"/>
    <property type="evidence" value="ECO:0007669"/>
    <property type="project" value="UniProtKB-KW"/>
</dbReference>
<comment type="caution">
    <text evidence="5">The sequence shown here is derived from an EMBL/GenBank/DDBJ whole genome shotgun (WGS) entry which is preliminary data.</text>
</comment>
<feature type="signal peptide" evidence="3">
    <location>
        <begin position="1"/>
        <end position="30"/>
    </location>
</feature>
<dbReference type="InterPro" id="IPR029058">
    <property type="entry name" value="AB_hydrolase_fold"/>
</dbReference>
<keyword evidence="6" id="KW-1185">Reference proteome</keyword>
<sequence>MAGLRMWYLAVTVLAVSTISLRGFVPAVHAAKSNFCGTFVEPFQFLCTERRMHSADGFELLLHRIGGGTATDSNAAPVLIMHSEFLNGDSWFQFTDAADKLLPLLLVDAGFDVWIGHERATKWSHGHLSLETTDTRFWDWTWDEHAQYDVPAYLEYIKNVTGSPVHYIGMSQSATAGAATAANLRSSSGIRSMTLIGPNIYAGDSNSVVLAAWAFIFGNIIDEANYENGYQSGAFNFTTAFPGVTSINGQSPLALALEVISGPNCCLGTATASFTNGWDGTNSFKNLLHYQQGMRSNTWRRFDYISADGNTQAYGGPSAPTYHPEDISTNIPILVVYGGNDAMAPQAGVQLLLSRLRNAESVLLPNYAHFDLLWSSRRTQDIFIPILQFLERHK</sequence>
<dbReference type="AlphaFoldDB" id="A0ABD1ZKN4"/>
<dbReference type="Proteomes" id="UP001605036">
    <property type="component" value="Unassembled WGS sequence"/>
</dbReference>
<dbReference type="EMBL" id="JBHFFA010000001">
    <property type="protein sequence ID" value="KAL2651515.1"/>
    <property type="molecule type" value="Genomic_DNA"/>
</dbReference>
<dbReference type="PANTHER" id="PTHR11005">
    <property type="entry name" value="LYSOSOMAL ACID LIPASE-RELATED"/>
    <property type="match status" value="1"/>
</dbReference>
<reference evidence="5 6" key="1">
    <citation type="submission" date="2024-09" db="EMBL/GenBank/DDBJ databases">
        <title>Chromosome-scale assembly of Riccia fluitans.</title>
        <authorList>
            <person name="Paukszto L."/>
            <person name="Sawicki J."/>
            <person name="Karawczyk K."/>
            <person name="Piernik-Szablinska J."/>
            <person name="Szczecinska M."/>
            <person name="Mazdziarz M."/>
        </authorList>
    </citation>
    <scope>NUCLEOTIDE SEQUENCE [LARGE SCALE GENOMIC DNA]</scope>
    <source>
        <strain evidence="5">Rf_01</strain>
        <tissue evidence="5">Aerial parts of the thallus</tissue>
    </source>
</reference>
<accession>A0ABD1ZKN4</accession>
<dbReference type="Pfam" id="PF00561">
    <property type="entry name" value="Abhydrolase_1"/>
    <property type="match status" value="1"/>
</dbReference>
<keyword evidence="3" id="KW-0732">Signal</keyword>
<keyword evidence="2" id="KW-0443">Lipid metabolism</keyword>
<name>A0ABD1ZKN4_9MARC</name>
<evidence type="ECO:0000313" key="5">
    <source>
        <dbReference type="EMBL" id="KAL2651515.1"/>
    </source>
</evidence>
<evidence type="ECO:0000259" key="4">
    <source>
        <dbReference type="Pfam" id="PF00561"/>
    </source>
</evidence>
<dbReference type="SUPFAM" id="SSF53474">
    <property type="entry name" value="alpha/beta-Hydrolases"/>
    <property type="match status" value="1"/>
</dbReference>
<feature type="domain" description="AB hydrolase-1" evidence="4">
    <location>
        <begin position="77"/>
        <end position="374"/>
    </location>
</feature>
<dbReference type="Gene3D" id="3.40.50.1820">
    <property type="entry name" value="alpha/beta hydrolase"/>
    <property type="match status" value="1"/>
</dbReference>
<keyword evidence="1" id="KW-0442">Lipid degradation</keyword>
<gene>
    <name evidence="5" type="ORF">R1flu_019643</name>
</gene>
<protein>
    <recommendedName>
        <fullName evidence="4">AB hydrolase-1 domain-containing protein</fullName>
    </recommendedName>
</protein>
<proteinExistence type="predicted"/>
<evidence type="ECO:0000256" key="2">
    <source>
        <dbReference type="ARBA" id="ARBA00023098"/>
    </source>
</evidence>
<dbReference type="InterPro" id="IPR000073">
    <property type="entry name" value="AB_hydrolase_1"/>
</dbReference>
<evidence type="ECO:0000256" key="1">
    <source>
        <dbReference type="ARBA" id="ARBA00022963"/>
    </source>
</evidence>
<evidence type="ECO:0000256" key="3">
    <source>
        <dbReference type="SAM" id="SignalP"/>
    </source>
</evidence>
<feature type="chain" id="PRO_5044781690" description="AB hydrolase-1 domain-containing protein" evidence="3">
    <location>
        <begin position="31"/>
        <end position="394"/>
    </location>
</feature>